<dbReference type="Gene3D" id="3.30.559.30">
    <property type="entry name" value="Nonribosomal peptide synthetase, condensation domain"/>
    <property type="match status" value="1"/>
</dbReference>
<dbReference type="NCBIfam" id="TIGR01733">
    <property type="entry name" value="AA-adenyl-dom"/>
    <property type="match status" value="1"/>
</dbReference>
<dbReference type="InterPro" id="IPR020802">
    <property type="entry name" value="TesA-like"/>
</dbReference>
<keyword evidence="6" id="KW-1185">Reference proteome</keyword>
<dbReference type="InterPro" id="IPR009081">
    <property type="entry name" value="PP-bd_ACP"/>
</dbReference>
<gene>
    <name evidence="5" type="ORF">SAMN05421837_102503</name>
</gene>
<dbReference type="SUPFAM" id="SSF47336">
    <property type="entry name" value="ACP-like"/>
    <property type="match status" value="1"/>
</dbReference>
<dbReference type="SMART" id="SM00823">
    <property type="entry name" value="PKS_PP"/>
    <property type="match status" value="1"/>
</dbReference>
<dbReference type="Gene3D" id="1.10.1200.10">
    <property type="entry name" value="ACP-like"/>
    <property type="match status" value="1"/>
</dbReference>
<dbReference type="Gene3D" id="3.40.50.1820">
    <property type="entry name" value="alpha/beta hydrolase"/>
    <property type="match status" value="1"/>
</dbReference>
<dbReference type="Gene3D" id="3.40.50.980">
    <property type="match status" value="2"/>
</dbReference>
<dbReference type="PROSITE" id="PS50075">
    <property type="entry name" value="CARRIER"/>
    <property type="match status" value="1"/>
</dbReference>
<name>A0A1H5QCY4_9PSEU</name>
<evidence type="ECO:0000259" key="4">
    <source>
        <dbReference type="PROSITE" id="PS50075"/>
    </source>
</evidence>
<dbReference type="GO" id="GO:0072330">
    <property type="term" value="P:monocarboxylic acid biosynthetic process"/>
    <property type="evidence" value="ECO:0007669"/>
    <property type="project" value="UniProtKB-ARBA"/>
</dbReference>
<dbReference type="InterPro" id="IPR036736">
    <property type="entry name" value="ACP-like_sf"/>
</dbReference>
<dbReference type="GO" id="GO:0008610">
    <property type="term" value="P:lipid biosynthetic process"/>
    <property type="evidence" value="ECO:0007669"/>
    <property type="project" value="UniProtKB-ARBA"/>
</dbReference>
<dbReference type="PROSITE" id="PS00455">
    <property type="entry name" value="AMP_BINDING"/>
    <property type="match status" value="1"/>
</dbReference>
<dbReference type="CDD" id="cd19531">
    <property type="entry name" value="LCL_NRPS-like"/>
    <property type="match status" value="1"/>
</dbReference>
<dbReference type="FunFam" id="3.40.50.980:FF:000001">
    <property type="entry name" value="Non-ribosomal peptide synthetase"/>
    <property type="match status" value="1"/>
</dbReference>
<evidence type="ECO:0000313" key="5">
    <source>
        <dbReference type="EMBL" id="SEF23970.1"/>
    </source>
</evidence>
<dbReference type="PANTHER" id="PTHR45527:SF1">
    <property type="entry name" value="FATTY ACID SYNTHASE"/>
    <property type="match status" value="1"/>
</dbReference>
<dbReference type="FunFam" id="1.10.1200.10:FF:000016">
    <property type="entry name" value="Non-ribosomal peptide synthase"/>
    <property type="match status" value="1"/>
</dbReference>
<dbReference type="CDD" id="cd05930">
    <property type="entry name" value="A_NRPS"/>
    <property type="match status" value="1"/>
</dbReference>
<dbReference type="SMART" id="SM00824">
    <property type="entry name" value="PKS_TE"/>
    <property type="match status" value="1"/>
</dbReference>
<sequence>MTTFDIRPAAEPADAERAARLRAAVLAKRLRGRAATTPVRAFGRADRDAPLPLSAGQQRLWFLDRLDPDSAEYAVPLLLRLEGALDVGALRRSLDALVARHEILRTTYTAENNRPRQVIGAAAPVGLPVVEGDLDAVLTEYVSRPFDLAAGPVFRALLVREAPERHVLALNVHHIACDGWSLPILMDDLRKLYTGADLPPIELSYADFAAWEQSRVDAHTAGLAYWRERLAGLETLELPADRPRPAQRDHHGASVRFTIPAAAAEAVLEQRKKTGATPFMTLLAAAYVVLGRHTGREDIAVGTPVAGRGRAELEHMVGFFVNTVVARGDLSGDPDFATLADRVRVARLADQAHEDLPFEALVKELAPERDLAHTPVVQVMFAVYDASEGEGALGDLKVSSVDLPSSTAKFDLMISFVRQADGSVEGVLEYATALFDEVRMARMGEHFVRLFTELAARPGVRLSEVDVLGADERKLLLETWNATAEPYLRGTLHGRIAAQALSTPDTIAVRCGQTELTYAELDDRATRLAQRLRAHGIGVETPVGVLCERGPLLLPVLLAILKTGGHYIPLDPAYPQDRKEYMLRQAGARVLVTTRRYAGENLGDVVVLADEPVADDPVPWQDPVVDPENLAYIIYTSGSTGRPKGVMISHRGVLHYLDWCRQAYRADEGDGAPVHSSLAFDLTVTGLFLPLLCGTTVTLVPEDEHPVAGLADVLSSGRKFSFVKLTPAHLEPLRRCLTPEAADAAAHLVVGGEQLTAEALEFWREHAPDVVVANEYGHTETSVANVINLLPADECVTTPIPVGRPIWNTEVYLLDQHLRPVPAGVTGELYAGGAGVARGFAGNPGLTAAKYVPNPFGPGRLYRSGDLARYLPDGRLEFVGRTDHQVKVRGYRIELGEIEAALVGGPGVTEAVAVVRDGALAGYVAPSTVDADALRAHLSERLPEYMVPATLTTLDTLPLTSNGKIDRVALPAPDAAPVSTSGVLPRDELEMALAKLWEDLLGRRVGVTDGFFDVGGHSLLAVVLVDRIKAELGATVGLAEVFRAPTIRALADLIRGGDHGGGLVVPLSPGRAGVAPLFLLPPTAGSPFPYLQLVAELDPALPVFGLQAPGFAPGEDPVHTIEELAAAFVADLLPVVGERPIRLAGWSQGGSVAFEMAAQLEKAGRAVEHLCVIDATVLGVDDYGNPLPEADTSDPLAWFGEAVLKLAPGATDTLDEMLAEARDRGMVSEVAGNAVVEQMARVYLAGKDAVEAYRCRAVVDTGIHLITSTGTHPVKGRPEVRPESWRARTRGELTVTPVPGHHWDMVEPPHVAELARAVLAGLAVTADE</sequence>
<dbReference type="EMBL" id="FNUJ01000002">
    <property type="protein sequence ID" value="SEF23970.1"/>
    <property type="molecule type" value="Genomic_DNA"/>
</dbReference>
<dbReference type="PRINTS" id="PR00154">
    <property type="entry name" value="AMPBINDING"/>
</dbReference>
<organism evidence="5 6">
    <name type="scientific">Amycolatopsis pretoriensis</name>
    <dbReference type="NCBI Taxonomy" id="218821"/>
    <lineage>
        <taxon>Bacteria</taxon>
        <taxon>Bacillati</taxon>
        <taxon>Actinomycetota</taxon>
        <taxon>Actinomycetes</taxon>
        <taxon>Pseudonocardiales</taxon>
        <taxon>Pseudonocardiaceae</taxon>
        <taxon>Amycolatopsis</taxon>
    </lineage>
</organism>
<accession>A0A1H5QCY4</accession>
<dbReference type="InterPro" id="IPR020845">
    <property type="entry name" value="AMP-binding_CS"/>
</dbReference>
<dbReference type="STRING" id="218821.SAMN05421837_102503"/>
<dbReference type="InterPro" id="IPR025110">
    <property type="entry name" value="AMP-bd_C"/>
</dbReference>
<dbReference type="Proteomes" id="UP000198878">
    <property type="component" value="Unassembled WGS sequence"/>
</dbReference>
<feature type="domain" description="Carrier" evidence="4">
    <location>
        <begin position="984"/>
        <end position="1058"/>
    </location>
</feature>
<dbReference type="PANTHER" id="PTHR45527">
    <property type="entry name" value="NONRIBOSOMAL PEPTIDE SYNTHETASE"/>
    <property type="match status" value="1"/>
</dbReference>
<dbReference type="SUPFAM" id="SSF52777">
    <property type="entry name" value="CoA-dependent acyltransferases"/>
    <property type="match status" value="2"/>
</dbReference>
<dbReference type="OrthoDB" id="2472181at2"/>
<dbReference type="Gene3D" id="3.30.300.30">
    <property type="match status" value="1"/>
</dbReference>
<dbReference type="GO" id="GO:0031177">
    <property type="term" value="F:phosphopantetheine binding"/>
    <property type="evidence" value="ECO:0007669"/>
    <property type="project" value="InterPro"/>
</dbReference>
<dbReference type="RefSeq" id="WP_086679145.1">
    <property type="nucleotide sequence ID" value="NZ_FNUJ01000002.1"/>
</dbReference>
<dbReference type="InterPro" id="IPR010071">
    <property type="entry name" value="AA_adenyl_dom"/>
</dbReference>
<dbReference type="InterPro" id="IPR045851">
    <property type="entry name" value="AMP-bd_C_sf"/>
</dbReference>
<dbReference type="InterPro" id="IPR020806">
    <property type="entry name" value="PKS_PP-bd"/>
</dbReference>
<dbReference type="GO" id="GO:0044550">
    <property type="term" value="P:secondary metabolite biosynthetic process"/>
    <property type="evidence" value="ECO:0007669"/>
    <property type="project" value="TreeGrafter"/>
</dbReference>
<dbReference type="GO" id="GO:0043041">
    <property type="term" value="P:amino acid activation for nonribosomal peptide biosynthetic process"/>
    <property type="evidence" value="ECO:0007669"/>
    <property type="project" value="TreeGrafter"/>
</dbReference>
<dbReference type="InterPro" id="IPR001031">
    <property type="entry name" value="Thioesterase"/>
</dbReference>
<proteinExistence type="predicted"/>
<dbReference type="Pfam" id="PF00668">
    <property type="entry name" value="Condensation"/>
    <property type="match status" value="1"/>
</dbReference>
<evidence type="ECO:0000256" key="2">
    <source>
        <dbReference type="ARBA" id="ARBA00022450"/>
    </source>
</evidence>
<keyword evidence="2" id="KW-0596">Phosphopantetheine</keyword>
<dbReference type="SUPFAM" id="SSF56801">
    <property type="entry name" value="Acetyl-CoA synthetase-like"/>
    <property type="match status" value="1"/>
</dbReference>
<evidence type="ECO:0000313" key="6">
    <source>
        <dbReference type="Proteomes" id="UP000198878"/>
    </source>
</evidence>
<dbReference type="Gene3D" id="3.30.559.10">
    <property type="entry name" value="Chloramphenicol acetyltransferase-like domain"/>
    <property type="match status" value="1"/>
</dbReference>
<dbReference type="GO" id="GO:0005737">
    <property type="term" value="C:cytoplasm"/>
    <property type="evidence" value="ECO:0007669"/>
    <property type="project" value="TreeGrafter"/>
</dbReference>
<keyword evidence="3" id="KW-0597">Phosphoprotein</keyword>
<comment type="cofactor">
    <cofactor evidence="1">
        <name>pantetheine 4'-phosphate</name>
        <dbReference type="ChEBI" id="CHEBI:47942"/>
    </cofactor>
</comment>
<evidence type="ECO:0000256" key="1">
    <source>
        <dbReference type="ARBA" id="ARBA00001957"/>
    </source>
</evidence>
<protein>
    <submittedName>
        <fullName evidence="5">Amino acid adenylation domain-containing protein</fullName>
    </submittedName>
</protein>
<dbReference type="InterPro" id="IPR000873">
    <property type="entry name" value="AMP-dep_synth/lig_dom"/>
</dbReference>
<dbReference type="InterPro" id="IPR001242">
    <property type="entry name" value="Condensation_dom"/>
</dbReference>
<dbReference type="InterPro" id="IPR029058">
    <property type="entry name" value="AB_hydrolase_fold"/>
</dbReference>
<dbReference type="Pfam" id="PF00501">
    <property type="entry name" value="AMP-binding"/>
    <property type="match status" value="1"/>
</dbReference>
<dbReference type="Gene3D" id="2.30.38.10">
    <property type="entry name" value="Luciferase, Domain 3"/>
    <property type="match status" value="1"/>
</dbReference>
<dbReference type="Pfam" id="PF13193">
    <property type="entry name" value="AMP-binding_C"/>
    <property type="match status" value="1"/>
</dbReference>
<dbReference type="Pfam" id="PF00975">
    <property type="entry name" value="Thioesterase"/>
    <property type="match status" value="1"/>
</dbReference>
<dbReference type="InterPro" id="IPR020459">
    <property type="entry name" value="AMP-binding"/>
</dbReference>
<reference evidence="6" key="1">
    <citation type="submission" date="2016-10" db="EMBL/GenBank/DDBJ databases">
        <authorList>
            <person name="Varghese N."/>
            <person name="Submissions S."/>
        </authorList>
    </citation>
    <scope>NUCLEOTIDE SEQUENCE [LARGE SCALE GENOMIC DNA]</scope>
    <source>
        <strain evidence="6">DSM 44654</strain>
    </source>
</reference>
<dbReference type="InterPro" id="IPR023213">
    <property type="entry name" value="CAT-like_dom_sf"/>
</dbReference>
<evidence type="ECO:0000256" key="3">
    <source>
        <dbReference type="ARBA" id="ARBA00022553"/>
    </source>
</evidence>
<dbReference type="FunFam" id="3.30.300.30:FF:000010">
    <property type="entry name" value="Enterobactin synthetase component F"/>
    <property type="match status" value="1"/>
</dbReference>
<dbReference type="SUPFAM" id="SSF53474">
    <property type="entry name" value="alpha/beta-Hydrolases"/>
    <property type="match status" value="1"/>
</dbReference>
<dbReference type="Pfam" id="PF00550">
    <property type="entry name" value="PP-binding"/>
    <property type="match status" value="1"/>
</dbReference>
<dbReference type="GO" id="GO:0003824">
    <property type="term" value="F:catalytic activity"/>
    <property type="evidence" value="ECO:0007669"/>
    <property type="project" value="InterPro"/>
</dbReference>